<comment type="caution">
    <text evidence="1">The sequence shown here is derived from an EMBL/GenBank/DDBJ whole genome shotgun (WGS) entry which is preliminary data.</text>
</comment>
<dbReference type="Pfam" id="PF05521">
    <property type="entry name" value="Phage_HCP"/>
    <property type="match status" value="1"/>
</dbReference>
<evidence type="ECO:0000313" key="2">
    <source>
        <dbReference type="Proteomes" id="UP000285530"/>
    </source>
</evidence>
<reference evidence="1 2" key="1">
    <citation type="submission" date="2018-09" db="EMBL/GenBank/DDBJ databases">
        <title>Paracoccus onubensis nov. sp. a moderate halophilic bacterium isolated from Gruta de las Maravillas (Aracena, Spain).</title>
        <authorList>
            <person name="Jurado V."/>
            <person name="Gutierrez-Patricio S."/>
            <person name="Gonzalez-Pimentel J.L."/>
            <person name="Laiz L."/>
            <person name="Saiz-Jimenez C."/>
        </authorList>
    </citation>
    <scope>NUCLEOTIDE SEQUENCE [LARGE SCALE GENOMIC DNA]</scope>
    <source>
        <strain evidence="1 2">DSM 19484</strain>
    </source>
</reference>
<evidence type="ECO:0000313" key="1">
    <source>
        <dbReference type="EMBL" id="RJL05647.1"/>
    </source>
</evidence>
<protein>
    <submittedName>
        <fullName evidence="1">Head-tail adaptor protein</fullName>
    </submittedName>
</protein>
<dbReference type="RefSeq" id="WP_119885773.1">
    <property type="nucleotide sequence ID" value="NZ_CP067169.1"/>
</dbReference>
<gene>
    <name evidence="1" type="ORF">D3P06_06235</name>
</gene>
<proteinExistence type="predicted"/>
<sequence>MAASGMNVRLALETSDRQPDGMGGHRLVWRQLGWIWARMDARSGREQGMGAGMVSVVQWRITTRGAPVGDPRRPRPGQRLRLGQRLFLIEAVAEADALGRSLDCFAREEDLT</sequence>
<dbReference type="InterPro" id="IPR038666">
    <property type="entry name" value="SSP1_head-tail_sf"/>
</dbReference>
<organism evidence="1 2">
    <name type="scientific">Paracoccus aestuarii</name>
    <dbReference type="NCBI Taxonomy" id="453842"/>
    <lineage>
        <taxon>Bacteria</taxon>
        <taxon>Pseudomonadati</taxon>
        <taxon>Pseudomonadota</taxon>
        <taxon>Alphaproteobacteria</taxon>
        <taxon>Rhodobacterales</taxon>
        <taxon>Paracoccaceae</taxon>
        <taxon>Paracoccus</taxon>
    </lineage>
</organism>
<dbReference type="EMBL" id="QZEV01000020">
    <property type="protein sequence ID" value="RJL05647.1"/>
    <property type="molecule type" value="Genomic_DNA"/>
</dbReference>
<dbReference type="InterPro" id="IPR008767">
    <property type="entry name" value="Phage_SPP1_head-tail_adaptor"/>
</dbReference>
<keyword evidence="2" id="KW-1185">Reference proteome</keyword>
<dbReference type="Gene3D" id="2.40.10.270">
    <property type="entry name" value="Bacteriophage SPP1 head-tail adaptor protein"/>
    <property type="match status" value="1"/>
</dbReference>
<dbReference type="OrthoDB" id="7570189at2"/>
<dbReference type="Proteomes" id="UP000285530">
    <property type="component" value="Unassembled WGS sequence"/>
</dbReference>
<dbReference type="AlphaFoldDB" id="A0A418ZYN1"/>
<accession>A0A418ZYN1</accession>
<name>A0A418ZYN1_9RHOB</name>